<name>A0A4Q7YT31_9BACT</name>
<comment type="caution">
    <text evidence="2">The sequence shown here is derived from an EMBL/GenBank/DDBJ whole genome shotgun (WGS) entry which is preliminary data.</text>
</comment>
<proteinExistence type="predicted"/>
<reference evidence="2 3" key="1">
    <citation type="submission" date="2019-02" db="EMBL/GenBank/DDBJ databases">
        <title>Genomic Encyclopedia of Archaeal and Bacterial Type Strains, Phase II (KMG-II): from individual species to whole genera.</title>
        <authorList>
            <person name="Goeker M."/>
        </authorList>
    </citation>
    <scope>NUCLEOTIDE SEQUENCE [LARGE SCALE GENOMIC DNA]</scope>
    <source>
        <strain evidence="2 3">DSM 18101</strain>
    </source>
</reference>
<dbReference type="AlphaFoldDB" id="A0A4Q7YT31"/>
<protein>
    <submittedName>
        <fullName evidence="2">Uncharacterized protein</fullName>
    </submittedName>
</protein>
<gene>
    <name evidence="2" type="ORF">BDD14_1564</name>
</gene>
<feature type="signal peptide" evidence="1">
    <location>
        <begin position="1"/>
        <end position="18"/>
    </location>
</feature>
<keyword evidence="1" id="KW-0732">Signal</keyword>
<keyword evidence="3" id="KW-1185">Reference proteome</keyword>
<feature type="chain" id="PRO_5020674758" evidence="1">
    <location>
        <begin position="19"/>
        <end position="69"/>
    </location>
</feature>
<dbReference type="Proteomes" id="UP000292958">
    <property type="component" value="Unassembled WGS sequence"/>
</dbReference>
<evidence type="ECO:0000313" key="3">
    <source>
        <dbReference type="Proteomes" id="UP000292958"/>
    </source>
</evidence>
<dbReference type="EMBL" id="SHKW01000001">
    <property type="protein sequence ID" value="RZU40133.1"/>
    <property type="molecule type" value="Genomic_DNA"/>
</dbReference>
<evidence type="ECO:0000313" key="2">
    <source>
        <dbReference type="EMBL" id="RZU40133.1"/>
    </source>
</evidence>
<accession>A0A4Q7YT31</accession>
<sequence>MRAIAFLLSASLTIPLAAQTSMSYERQSELSAPTLRTGARLVSVDVVVTDSYGNPVTDLPSNRFHHPGE</sequence>
<organism evidence="2 3">
    <name type="scientific">Edaphobacter modestus</name>
    <dbReference type="NCBI Taxonomy" id="388466"/>
    <lineage>
        <taxon>Bacteria</taxon>
        <taxon>Pseudomonadati</taxon>
        <taxon>Acidobacteriota</taxon>
        <taxon>Terriglobia</taxon>
        <taxon>Terriglobales</taxon>
        <taxon>Acidobacteriaceae</taxon>
        <taxon>Edaphobacter</taxon>
    </lineage>
</organism>
<evidence type="ECO:0000256" key="1">
    <source>
        <dbReference type="SAM" id="SignalP"/>
    </source>
</evidence>